<feature type="region of interest" description="Disordered" evidence="8">
    <location>
        <begin position="1"/>
        <end position="29"/>
    </location>
</feature>
<comment type="subcellular location">
    <subcellularLocation>
        <location evidence="1">Membrane</location>
        <topology evidence="1">Multi-pass membrane protein</topology>
    </subcellularLocation>
</comment>
<dbReference type="Pfam" id="PF01336">
    <property type="entry name" value="tRNA_anti-codon"/>
    <property type="match status" value="1"/>
</dbReference>
<comment type="caution">
    <text evidence="11">The sequence shown here is derived from an EMBL/GenBank/DDBJ whole genome shotgun (WGS) entry which is preliminary data.</text>
</comment>
<keyword evidence="5" id="KW-0067">ATP-binding</keyword>
<evidence type="ECO:0000256" key="8">
    <source>
        <dbReference type="SAM" id="MobiDB-lite"/>
    </source>
</evidence>
<keyword evidence="3 9" id="KW-0812">Transmembrane</keyword>
<dbReference type="CDD" id="cd04322">
    <property type="entry name" value="LysRS_N"/>
    <property type="match status" value="1"/>
</dbReference>
<evidence type="ECO:0000256" key="2">
    <source>
        <dbReference type="ARBA" id="ARBA00022598"/>
    </source>
</evidence>
<dbReference type="InterPro" id="IPR004364">
    <property type="entry name" value="Aa-tRNA-synt_II"/>
</dbReference>
<evidence type="ECO:0000259" key="10">
    <source>
        <dbReference type="PROSITE" id="PS50862"/>
    </source>
</evidence>
<dbReference type="InterPro" id="IPR004365">
    <property type="entry name" value="NA-bd_OB_tRNA"/>
</dbReference>
<dbReference type="PRINTS" id="PR00982">
    <property type="entry name" value="TRNASYNTHLYS"/>
</dbReference>
<dbReference type="InterPro" id="IPR045864">
    <property type="entry name" value="aa-tRNA-synth_II/BPL/LPL"/>
</dbReference>
<feature type="transmembrane region" description="Helical" evidence="9">
    <location>
        <begin position="107"/>
        <end position="126"/>
    </location>
</feature>
<dbReference type="PANTHER" id="PTHR42918">
    <property type="entry name" value="LYSYL-TRNA SYNTHETASE"/>
    <property type="match status" value="1"/>
</dbReference>
<evidence type="ECO:0000256" key="9">
    <source>
        <dbReference type="SAM" id="Phobius"/>
    </source>
</evidence>
<dbReference type="RefSeq" id="WP_345151345.1">
    <property type="nucleotide sequence ID" value="NZ_BAABEO010000018.1"/>
</dbReference>
<organism evidence="11 12">
    <name type="scientific">Arthrobacter ginkgonis</name>
    <dbReference type="NCBI Taxonomy" id="1630594"/>
    <lineage>
        <taxon>Bacteria</taxon>
        <taxon>Bacillati</taxon>
        <taxon>Actinomycetota</taxon>
        <taxon>Actinomycetes</taxon>
        <taxon>Micrococcales</taxon>
        <taxon>Micrococcaceae</taxon>
        <taxon>Arthrobacter</taxon>
    </lineage>
</organism>
<feature type="domain" description="Aminoacyl-transfer RNA synthetases class-II family profile" evidence="10">
    <location>
        <begin position="797"/>
        <end position="1119"/>
    </location>
</feature>
<feature type="transmembrane region" description="Helical" evidence="9">
    <location>
        <begin position="42"/>
        <end position="63"/>
    </location>
</feature>
<evidence type="ECO:0000256" key="1">
    <source>
        <dbReference type="ARBA" id="ARBA00004141"/>
    </source>
</evidence>
<proteinExistence type="predicted"/>
<keyword evidence="7" id="KW-0030">Aminoacyl-tRNA synthetase</keyword>
<feature type="transmembrane region" description="Helical" evidence="9">
    <location>
        <begin position="239"/>
        <end position="260"/>
    </location>
</feature>
<dbReference type="Gene3D" id="2.40.50.140">
    <property type="entry name" value="Nucleic acid-binding proteins"/>
    <property type="match status" value="1"/>
</dbReference>
<reference evidence="12" key="1">
    <citation type="journal article" date="2019" name="Int. J. Syst. Evol. Microbiol.">
        <title>The Global Catalogue of Microorganisms (GCM) 10K type strain sequencing project: providing services to taxonomists for standard genome sequencing and annotation.</title>
        <authorList>
            <consortium name="The Broad Institute Genomics Platform"/>
            <consortium name="The Broad Institute Genome Sequencing Center for Infectious Disease"/>
            <person name="Wu L."/>
            <person name="Ma J."/>
        </authorList>
    </citation>
    <scope>NUCLEOTIDE SEQUENCE [LARGE SCALE GENOMIC DNA]</scope>
    <source>
        <strain evidence="12">JCM 30742</strain>
    </source>
</reference>
<dbReference type="InterPro" id="IPR031553">
    <property type="entry name" value="tRNA-synt_2_TM"/>
</dbReference>
<dbReference type="NCBIfam" id="NF001756">
    <property type="entry name" value="PRK00484.1"/>
    <property type="match status" value="1"/>
</dbReference>
<feature type="transmembrane region" description="Helical" evidence="9">
    <location>
        <begin position="69"/>
        <end position="95"/>
    </location>
</feature>
<dbReference type="Pfam" id="PF00152">
    <property type="entry name" value="tRNA-synt_2"/>
    <property type="match status" value="1"/>
</dbReference>
<dbReference type="Pfam" id="PF16995">
    <property type="entry name" value="tRNA-synt_2_TM"/>
    <property type="match status" value="1"/>
</dbReference>
<sequence length="1124" mass="119952">MILPKGSAPGSASGSPRPAPSAVAAGPVPGPAHPGKERWAKLIVWVYALACVLSVALWAAHLLRPSFAYWPTVVLGALNVPVSPSLVSVVVLVLLTGALLRRKRVALVVVALFEVVGLLVSAGVLARVWGFGLEPAPTPPLDALDVALEVLGVVVALAALWLCWWVREAFPARSRPGAGAAAALTLLGGTVVSVALTHVLLLAATDTAVEDWTVLGGALLRALGVRPEGAGFHHAVPEWIPVLASLLLATSLVAAAYVFLRPVRRNQGWSSEAEVALRRLLAGYGEQDSLGYFATRRDKELAFSPDGRAAVAYRVLSGVCLATGDPVGDPASWPGAVAAWKARARLYGWVPAVLAASEAGARAHAATGLAVTALGDEAVLHTDRFSLASTSMTDVRRAVRRARRSGLSVRIRHHGELEPTELAALGELADAWRGGEPDRGFSMALNRWGDPADEQCVVVTAHQEDGTAVGLLSFVPWGRQGLSLDVMRRSPTAPNGTTELMVAGLMDHAPGRGIRAVSLNFAAFRRVFADAERLGAGGITRLNRSLLGFFERFFQLESLYRSNAKYAPEWVPRYLCFDGALALVQVGIAAAQAEGLLPYPFAPRPTSHRLDEGRLDRVRALESLVPPEVAPGPRPTQQTRHRILHARMLEDAGLDPYPVGLPAAVPVADVGTANGPAGPVRACGRIRALRNHGGVLFLDLTDAGTTVQAVLERQAVGARQLRLLSQALDTGDLVVVDATRGSSRTGTPSLLVHRLTVAAKALHPVPFAGFRDPEDRSRRRAGDLLARTKALQVLVQRSRAVAAVRAFLTEQGYREVETPMLHTVHGGASARPFHTFINAYGTDLTLRIAPELHLKRLLVAGAGPIFEIGRNFRNEGADATHNPEFTSLEAYRPFADYRDMRVLTERLIRTAATAIHGTARLPLRDVHHPTASPVPTDISAPWPVVTVTEAVSAALGRPVSVDTDFDELIELAREHGVRIGPGMGPGAVLEGLYAKLVEPATIHPTFYTDFPAETSPLTAPHRRAPGLAERWDLVANGMEIGTAYTELTDPVEQRRRLTAQSLRAAAGDPGAAEVDEDFLHALETGMPPSGGLGIGMDRLVMLLTGTTIRDVIAFPFARPARHHD</sequence>
<dbReference type="PANTHER" id="PTHR42918:SF15">
    <property type="entry name" value="LYSINE--TRNA LIGASE, CHLOROPLASTIC_MITOCHONDRIAL"/>
    <property type="match status" value="1"/>
</dbReference>
<dbReference type="Pfam" id="PF09924">
    <property type="entry name" value="LPG_synthase_C"/>
    <property type="match status" value="1"/>
</dbReference>
<dbReference type="GO" id="GO:0016874">
    <property type="term" value="F:ligase activity"/>
    <property type="evidence" value="ECO:0007669"/>
    <property type="project" value="UniProtKB-KW"/>
</dbReference>
<dbReference type="PROSITE" id="PS50862">
    <property type="entry name" value="AA_TRNA_LIGASE_II"/>
    <property type="match status" value="1"/>
</dbReference>
<keyword evidence="12" id="KW-1185">Reference proteome</keyword>
<dbReference type="InterPro" id="IPR024320">
    <property type="entry name" value="LPG_synthase_C"/>
</dbReference>
<gene>
    <name evidence="11" type="primary">lysX</name>
    <name evidence="11" type="ORF">GCM10023081_26090</name>
</gene>
<evidence type="ECO:0000313" key="12">
    <source>
        <dbReference type="Proteomes" id="UP001500752"/>
    </source>
</evidence>
<dbReference type="InterPro" id="IPR018149">
    <property type="entry name" value="Lys-tRNA-synth_II_C"/>
</dbReference>
<accession>A0ABP7CFN7</accession>
<dbReference type="Proteomes" id="UP001500752">
    <property type="component" value="Unassembled WGS sequence"/>
</dbReference>
<protein>
    <submittedName>
        <fullName evidence="11">Bifunctional lysylphosphatidylglycerol synthetase/lysine--tRNA ligase LysX</fullName>
    </submittedName>
</protein>
<dbReference type="SUPFAM" id="SSF55681">
    <property type="entry name" value="Class II aaRS and biotin synthetases"/>
    <property type="match status" value="1"/>
</dbReference>
<keyword evidence="4" id="KW-0547">Nucleotide-binding</keyword>
<keyword evidence="2 11" id="KW-0436">Ligase</keyword>
<dbReference type="NCBIfam" id="NF002821">
    <property type="entry name" value="PRK02983.1"/>
    <property type="match status" value="1"/>
</dbReference>
<evidence type="ECO:0000256" key="4">
    <source>
        <dbReference type="ARBA" id="ARBA00022741"/>
    </source>
</evidence>
<evidence type="ECO:0000256" key="7">
    <source>
        <dbReference type="ARBA" id="ARBA00023146"/>
    </source>
</evidence>
<name>A0ABP7CFN7_9MICC</name>
<dbReference type="Gene3D" id="3.30.930.10">
    <property type="entry name" value="Bira Bifunctional Protein, Domain 2"/>
    <property type="match status" value="1"/>
</dbReference>
<evidence type="ECO:0000256" key="6">
    <source>
        <dbReference type="ARBA" id="ARBA00022989"/>
    </source>
</evidence>
<dbReference type="InterPro" id="IPR044136">
    <property type="entry name" value="Lys-tRNA-ligase_II_N"/>
</dbReference>
<dbReference type="InterPro" id="IPR006195">
    <property type="entry name" value="aa-tRNA-synth_II"/>
</dbReference>
<evidence type="ECO:0000256" key="5">
    <source>
        <dbReference type="ARBA" id="ARBA00022840"/>
    </source>
</evidence>
<dbReference type="SUPFAM" id="SSF50249">
    <property type="entry name" value="Nucleic acid-binding proteins"/>
    <property type="match status" value="1"/>
</dbReference>
<feature type="compositionally biased region" description="Low complexity" evidence="8">
    <location>
        <begin position="1"/>
        <end position="27"/>
    </location>
</feature>
<keyword evidence="6 9" id="KW-1133">Transmembrane helix</keyword>
<dbReference type="InterPro" id="IPR012340">
    <property type="entry name" value="NA-bd_OB-fold"/>
</dbReference>
<feature type="transmembrane region" description="Helical" evidence="9">
    <location>
        <begin position="146"/>
        <end position="166"/>
    </location>
</feature>
<dbReference type="EMBL" id="BAABEO010000018">
    <property type="protein sequence ID" value="GAA3687554.1"/>
    <property type="molecule type" value="Genomic_DNA"/>
</dbReference>
<feature type="transmembrane region" description="Helical" evidence="9">
    <location>
        <begin position="178"/>
        <end position="204"/>
    </location>
</feature>
<evidence type="ECO:0000256" key="3">
    <source>
        <dbReference type="ARBA" id="ARBA00022692"/>
    </source>
</evidence>
<keyword evidence="9" id="KW-0472">Membrane</keyword>
<evidence type="ECO:0000313" key="11">
    <source>
        <dbReference type="EMBL" id="GAA3687554.1"/>
    </source>
</evidence>